<dbReference type="EMBL" id="CP000744">
    <property type="protein sequence ID" value="ABR80667.1"/>
    <property type="molecule type" value="Genomic_DNA"/>
</dbReference>
<sequence>MPAAPLASVPLAPPAAPAAPCLLHRVRFSPGTDSGGLPLLARLYDPQPALALLAQRSELAENDELPATAGDDELLVVFASAGLQTGHAWRQRLEAWMAAAEGDRQPTLEAPSFGERVLWRPGRALIIGNPERCRELLDGLVAFAWYESRLRRLEDETAAAWEPAQADIELTQLPRAGHLSRQAHVNEQVRRTTLWRMGYTRLESHLEKAPAHLDGAVRRLYNELALQAEVHDRLATLDDRIEVLQDLYELATDRLGEYRYFRGELRVEWLIVALLLLEAALSLWEFLD</sequence>
<protein>
    <recommendedName>
        <fullName evidence="3">DUF155 domain-containing protein</fullName>
    </recommendedName>
</protein>
<name>A6VCN3_PSEP7</name>
<dbReference type="Proteomes" id="UP000001582">
    <property type="component" value="Chromosome"/>
</dbReference>
<evidence type="ECO:0000313" key="1">
    <source>
        <dbReference type="EMBL" id="ABR80667.1"/>
    </source>
</evidence>
<reference evidence="1 2" key="2">
    <citation type="journal article" date="2010" name="PLoS ONE">
        <title>Complete genome sequence of the multiresistant taxonomic outlier Pseudomonas aeruginosa PA7.</title>
        <authorList>
            <person name="Roy P.H."/>
            <person name="Tetu S.G."/>
            <person name="Larouche A."/>
            <person name="Elbourne L."/>
            <person name="Tremblay S."/>
            <person name="Ren Q."/>
            <person name="Dodson R."/>
            <person name="Harkins D."/>
            <person name="Shay R."/>
            <person name="Watkins K."/>
            <person name="Mahamoud Y."/>
            <person name="Paulsen I.T."/>
        </authorList>
    </citation>
    <scope>NUCLEOTIDE SEQUENCE [LARGE SCALE GENOMIC DNA]</scope>
    <source>
        <strain evidence="1 2">PA7</strain>
    </source>
</reference>
<evidence type="ECO:0008006" key="3">
    <source>
        <dbReference type="Google" id="ProtNLM"/>
    </source>
</evidence>
<accession>A6VCN3</accession>
<dbReference type="KEGG" id="pap:PSPA7_5496"/>
<dbReference type="HOGENOM" id="CLU_972748_0_0_6"/>
<organism evidence="1 2">
    <name type="scientific">Pseudomonas paraeruginosa (strain DSM 24068 / PA7)</name>
    <name type="common">Pseudomonas aeruginosa (strain PA7)</name>
    <dbReference type="NCBI Taxonomy" id="381754"/>
    <lineage>
        <taxon>Bacteria</taxon>
        <taxon>Pseudomonadati</taxon>
        <taxon>Pseudomonadota</taxon>
        <taxon>Gammaproteobacteria</taxon>
        <taxon>Pseudomonadales</taxon>
        <taxon>Pseudomonadaceae</taxon>
        <taxon>Pseudomonas</taxon>
        <taxon>Pseudomonas paraeruginosa</taxon>
    </lineage>
</organism>
<reference evidence="1 2" key="1">
    <citation type="submission" date="2007-06" db="EMBL/GenBank/DDBJ databases">
        <authorList>
            <person name="Dodson R.J."/>
            <person name="Harkins D."/>
            <person name="Paulsen I.T."/>
        </authorList>
    </citation>
    <scope>NUCLEOTIDE SEQUENCE [LARGE SCALE GENOMIC DNA]</scope>
    <source>
        <strain evidence="1 2">PA7</strain>
    </source>
</reference>
<dbReference type="AlphaFoldDB" id="A6VCN3"/>
<dbReference type="RefSeq" id="WP_012077507.1">
    <property type="nucleotide sequence ID" value="NC_009656.1"/>
</dbReference>
<gene>
    <name evidence="1" type="ordered locus">PSPA7_5496</name>
</gene>
<proteinExistence type="predicted"/>
<evidence type="ECO:0000313" key="2">
    <source>
        <dbReference type="Proteomes" id="UP000001582"/>
    </source>
</evidence>